<dbReference type="InterPro" id="IPR001387">
    <property type="entry name" value="Cro/C1-type_HTH"/>
</dbReference>
<accession>A0A0P6X8L8</accession>
<feature type="domain" description="HTH cro/C1-type" evidence="2">
    <location>
        <begin position="16"/>
        <end position="70"/>
    </location>
</feature>
<proteinExistence type="predicted"/>
<dbReference type="CDD" id="cd00093">
    <property type="entry name" value="HTH_XRE"/>
    <property type="match status" value="1"/>
</dbReference>
<dbReference type="OrthoDB" id="9798100at2"/>
<dbReference type="GO" id="GO:0003677">
    <property type="term" value="F:DNA binding"/>
    <property type="evidence" value="ECO:0007669"/>
    <property type="project" value="UniProtKB-KW"/>
</dbReference>
<dbReference type="Pfam" id="PF01381">
    <property type="entry name" value="HTH_3"/>
    <property type="match status" value="1"/>
</dbReference>
<dbReference type="PROSITE" id="PS50943">
    <property type="entry name" value="HTH_CROC1"/>
    <property type="match status" value="1"/>
</dbReference>
<evidence type="ECO:0000256" key="1">
    <source>
        <dbReference type="ARBA" id="ARBA00023125"/>
    </source>
</evidence>
<dbReference type="PANTHER" id="PTHR36924:SF1">
    <property type="entry name" value="ANTITOXIN HIGA-1"/>
    <property type="match status" value="1"/>
</dbReference>
<comment type="caution">
    <text evidence="3">The sequence shown here is derived from an EMBL/GenBank/DDBJ whole genome shotgun (WGS) entry which is preliminary data.</text>
</comment>
<protein>
    <recommendedName>
        <fullName evidence="2">HTH cro/C1-type domain-containing protein</fullName>
    </recommendedName>
</protein>
<dbReference type="PANTHER" id="PTHR36924">
    <property type="entry name" value="ANTITOXIN HIGA-1"/>
    <property type="match status" value="1"/>
</dbReference>
<dbReference type="EMBL" id="LGHJ01000011">
    <property type="protein sequence ID" value="KPL76621.1"/>
    <property type="molecule type" value="Genomic_DNA"/>
</dbReference>
<evidence type="ECO:0000259" key="2">
    <source>
        <dbReference type="PROSITE" id="PS50943"/>
    </source>
</evidence>
<keyword evidence="1" id="KW-0238">DNA-binding</keyword>
<dbReference type="SMART" id="SM00530">
    <property type="entry name" value="HTH_XRE"/>
    <property type="match status" value="1"/>
</dbReference>
<dbReference type="Gene3D" id="1.10.260.40">
    <property type="entry name" value="lambda repressor-like DNA-binding domains"/>
    <property type="match status" value="1"/>
</dbReference>
<sequence length="104" mass="11888">MMSEKLHPIHPGEVLLEEFLKPLNLSQHRLAIEIGVDPRRINEIVLGERSITADTALRLGRYFGVSPQFWMGLQAEYDLDVALDKLGERLEREVRPRRVTPTAA</sequence>
<dbReference type="PATRIC" id="fig|360411.5.peg.30"/>
<dbReference type="Proteomes" id="UP000050514">
    <property type="component" value="Unassembled WGS sequence"/>
</dbReference>
<keyword evidence="4" id="KW-1185">Reference proteome</keyword>
<reference evidence="3 4" key="1">
    <citation type="submission" date="2015-07" db="EMBL/GenBank/DDBJ databases">
        <title>Draft genome of Bellilinea caldifistulae DSM 17877.</title>
        <authorList>
            <person name="Hemp J."/>
            <person name="Ward L.M."/>
            <person name="Pace L.A."/>
            <person name="Fischer W.W."/>
        </authorList>
    </citation>
    <scope>NUCLEOTIDE SEQUENCE [LARGE SCALE GENOMIC DNA]</scope>
    <source>
        <strain evidence="3 4">GOMI-1</strain>
    </source>
</reference>
<dbReference type="InterPro" id="IPR010982">
    <property type="entry name" value="Lambda_DNA-bd_dom_sf"/>
</dbReference>
<name>A0A0P6X8L8_9CHLR</name>
<gene>
    <name evidence="3" type="ORF">AC812_04680</name>
</gene>
<evidence type="ECO:0000313" key="4">
    <source>
        <dbReference type="Proteomes" id="UP000050514"/>
    </source>
</evidence>
<dbReference type="STRING" id="360411.AC812_04680"/>
<dbReference type="RefSeq" id="WP_061919678.1">
    <property type="nucleotide sequence ID" value="NZ_DF967971.1"/>
</dbReference>
<evidence type="ECO:0000313" key="3">
    <source>
        <dbReference type="EMBL" id="KPL76621.1"/>
    </source>
</evidence>
<dbReference type="InterPro" id="IPR013430">
    <property type="entry name" value="Toxin_antidote_HigA"/>
</dbReference>
<dbReference type="SUPFAM" id="SSF47413">
    <property type="entry name" value="lambda repressor-like DNA-binding domains"/>
    <property type="match status" value="1"/>
</dbReference>
<dbReference type="NCBIfam" id="TIGR02607">
    <property type="entry name" value="antidote_HigA"/>
    <property type="match status" value="1"/>
</dbReference>
<organism evidence="3 4">
    <name type="scientific">Bellilinea caldifistulae</name>
    <dbReference type="NCBI Taxonomy" id="360411"/>
    <lineage>
        <taxon>Bacteria</taxon>
        <taxon>Bacillati</taxon>
        <taxon>Chloroflexota</taxon>
        <taxon>Anaerolineae</taxon>
        <taxon>Anaerolineales</taxon>
        <taxon>Anaerolineaceae</taxon>
        <taxon>Bellilinea</taxon>
    </lineage>
</organism>
<dbReference type="AlphaFoldDB" id="A0A0P6X8L8"/>